<feature type="region of interest" description="Disordered" evidence="2">
    <location>
        <begin position="397"/>
        <end position="431"/>
    </location>
</feature>
<protein>
    <submittedName>
        <fullName evidence="4">HNH endonuclease</fullName>
    </submittedName>
</protein>
<dbReference type="InterPro" id="IPR003615">
    <property type="entry name" value="HNH_nuc"/>
</dbReference>
<dbReference type="GO" id="GO:0003676">
    <property type="term" value="F:nucleic acid binding"/>
    <property type="evidence" value="ECO:0007669"/>
    <property type="project" value="InterPro"/>
</dbReference>
<dbReference type="Gene3D" id="1.10.30.50">
    <property type="match status" value="1"/>
</dbReference>
<dbReference type="Proteomes" id="UP000636793">
    <property type="component" value="Unassembled WGS sequence"/>
</dbReference>
<accession>A0A916T6I7</accession>
<dbReference type="GO" id="GO:0004519">
    <property type="term" value="F:endonuclease activity"/>
    <property type="evidence" value="ECO:0007669"/>
    <property type="project" value="UniProtKB-KW"/>
</dbReference>
<evidence type="ECO:0000256" key="1">
    <source>
        <dbReference type="ARBA" id="ARBA00023450"/>
    </source>
</evidence>
<keyword evidence="5" id="KW-1185">Reference proteome</keyword>
<dbReference type="Pfam" id="PF02720">
    <property type="entry name" value="DUF222"/>
    <property type="match status" value="1"/>
</dbReference>
<evidence type="ECO:0000259" key="3">
    <source>
        <dbReference type="SMART" id="SM00507"/>
    </source>
</evidence>
<dbReference type="EMBL" id="BMHI01000003">
    <property type="protein sequence ID" value="GGB32113.1"/>
    <property type="molecule type" value="Genomic_DNA"/>
</dbReference>
<keyword evidence="4" id="KW-0255">Endonuclease</keyword>
<evidence type="ECO:0000313" key="4">
    <source>
        <dbReference type="EMBL" id="GGB32113.1"/>
    </source>
</evidence>
<reference evidence="4" key="1">
    <citation type="journal article" date="2014" name="Int. J. Syst. Evol. Microbiol.">
        <title>Complete genome sequence of Corynebacterium casei LMG S-19264T (=DSM 44701T), isolated from a smear-ripened cheese.</title>
        <authorList>
            <consortium name="US DOE Joint Genome Institute (JGI-PGF)"/>
            <person name="Walter F."/>
            <person name="Albersmeier A."/>
            <person name="Kalinowski J."/>
            <person name="Ruckert C."/>
        </authorList>
    </citation>
    <scope>NUCLEOTIDE SEQUENCE</scope>
    <source>
        <strain evidence="4">CGMCC 1.15085</strain>
    </source>
</reference>
<feature type="domain" description="HNH nuclease" evidence="3">
    <location>
        <begin position="342"/>
        <end position="392"/>
    </location>
</feature>
<dbReference type="CDD" id="cd00085">
    <property type="entry name" value="HNHc"/>
    <property type="match status" value="1"/>
</dbReference>
<dbReference type="SMART" id="SM00507">
    <property type="entry name" value="HNHc"/>
    <property type="match status" value="1"/>
</dbReference>
<comment type="similarity">
    <text evidence="1">Belongs to the Rv1128c/1148c/1588c/1702c/1945/3466 family.</text>
</comment>
<dbReference type="AlphaFoldDB" id="A0A916T6I7"/>
<feature type="compositionally biased region" description="Low complexity" evidence="2">
    <location>
        <begin position="403"/>
        <end position="414"/>
    </location>
</feature>
<comment type="caution">
    <text evidence="4">The sequence shown here is derived from an EMBL/GenBank/DDBJ whole genome shotgun (WGS) entry which is preliminary data.</text>
</comment>
<keyword evidence="4" id="KW-0540">Nuclease</keyword>
<dbReference type="InterPro" id="IPR003870">
    <property type="entry name" value="DUF222"/>
</dbReference>
<dbReference type="InterPro" id="IPR002711">
    <property type="entry name" value="HNH"/>
</dbReference>
<organism evidence="4 5">
    <name type="scientific">Flexivirga endophytica</name>
    <dbReference type="NCBI Taxonomy" id="1849103"/>
    <lineage>
        <taxon>Bacteria</taxon>
        <taxon>Bacillati</taxon>
        <taxon>Actinomycetota</taxon>
        <taxon>Actinomycetes</taxon>
        <taxon>Micrococcales</taxon>
        <taxon>Dermacoccaceae</taxon>
        <taxon>Flexivirga</taxon>
    </lineage>
</organism>
<keyword evidence="4" id="KW-0378">Hydrolase</keyword>
<feature type="compositionally biased region" description="Pro residues" evidence="2">
    <location>
        <begin position="421"/>
        <end position="431"/>
    </location>
</feature>
<dbReference type="GO" id="GO:0008270">
    <property type="term" value="F:zinc ion binding"/>
    <property type="evidence" value="ECO:0007669"/>
    <property type="project" value="InterPro"/>
</dbReference>
<sequence>MLCIKEIRERIEHMSDESTDAIEGAAGVLDATAVRAFHDRLDGDVAVDAEDLFAEIRACEELKNALCARQARAAVAAHTIQRSRDLEHGISKADTARMVGSQVAAARRSAPHLGSRLLGLAHAVTEEMPHTREALAAGVISEWDVTALCRETACLSRDDRATVDAAVADQLGTVSHQRLEGSAREHAYRLDPEAFTARRARAESERRVTLRPAPDCMTRLTALLPVKDGVACYAALSAYAKSHATPEHPRGQVMADALVERITGRAPADGADVEVNLVMPLDSLTGDAPAYVPDYGPIPADLAREWVGDDPDQQTQVRRLFTFPGSGDLVGMESRARTFTGLLAKFIRLRDQTCRTPFCSAPIRHIDHITPYADGGPTDERNGQGLCERCNYVKEHPDHHVTGDATRTTTSTGGLVAASHPPSPPGIPPPTRSHAERTLIDVMWTHYTTPPDHGDVG</sequence>
<gene>
    <name evidence="4" type="ORF">GCM10011492_23490</name>
</gene>
<evidence type="ECO:0000313" key="5">
    <source>
        <dbReference type="Proteomes" id="UP000636793"/>
    </source>
</evidence>
<name>A0A916T6I7_9MICO</name>
<dbReference type="Pfam" id="PF01844">
    <property type="entry name" value="HNH"/>
    <property type="match status" value="1"/>
</dbReference>
<proteinExistence type="inferred from homology"/>
<evidence type="ECO:0000256" key="2">
    <source>
        <dbReference type="SAM" id="MobiDB-lite"/>
    </source>
</evidence>
<reference evidence="4" key="2">
    <citation type="submission" date="2020-09" db="EMBL/GenBank/DDBJ databases">
        <authorList>
            <person name="Sun Q."/>
            <person name="Zhou Y."/>
        </authorList>
    </citation>
    <scope>NUCLEOTIDE SEQUENCE</scope>
    <source>
        <strain evidence="4">CGMCC 1.15085</strain>
    </source>
</reference>